<evidence type="ECO:0000313" key="2">
    <source>
        <dbReference type="Proteomes" id="UP000765509"/>
    </source>
</evidence>
<keyword evidence="2" id="KW-1185">Reference proteome</keyword>
<dbReference type="Proteomes" id="UP000765509">
    <property type="component" value="Unassembled WGS sequence"/>
</dbReference>
<protein>
    <submittedName>
        <fullName evidence="1">Uncharacterized protein</fullName>
    </submittedName>
</protein>
<dbReference type="OrthoDB" id="3068303at2759"/>
<evidence type="ECO:0000313" key="1">
    <source>
        <dbReference type="EMBL" id="MBW0521273.1"/>
    </source>
</evidence>
<comment type="caution">
    <text evidence="1">The sequence shown here is derived from an EMBL/GenBank/DDBJ whole genome shotgun (WGS) entry which is preliminary data.</text>
</comment>
<accession>A0A9Q3HY19</accession>
<gene>
    <name evidence="1" type="ORF">O181_060988</name>
</gene>
<reference evidence="1" key="1">
    <citation type="submission" date="2021-03" db="EMBL/GenBank/DDBJ databases">
        <title>Draft genome sequence of rust myrtle Austropuccinia psidii MF-1, a brazilian biotype.</title>
        <authorList>
            <person name="Quecine M.C."/>
            <person name="Pachon D.M.R."/>
            <person name="Bonatelli M.L."/>
            <person name="Correr F.H."/>
            <person name="Franceschini L.M."/>
            <person name="Leite T.F."/>
            <person name="Margarido G.R.A."/>
            <person name="Almeida C.A."/>
            <person name="Ferrarezi J.A."/>
            <person name="Labate C.A."/>
        </authorList>
    </citation>
    <scope>NUCLEOTIDE SEQUENCE</scope>
    <source>
        <strain evidence="1">MF-1</strain>
    </source>
</reference>
<name>A0A9Q3HY19_9BASI</name>
<dbReference type="AlphaFoldDB" id="A0A9Q3HY19"/>
<sequence length="108" mass="12111">MPKQTSIISSVIDTYKEEFVADQIVHAQSNPSLSRQMRHDLIDVLYTYRNALASDNKPLGTLKGNKVDITLNIDRSYPPVLRRPASPASPRAREALENISKSLSNLVY</sequence>
<organism evidence="1 2">
    <name type="scientific">Austropuccinia psidii MF-1</name>
    <dbReference type="NCBI Taxonomy" id="1389203"/>
    <lineage>
        <taxon>Eukaryota</taxon>
        <taxon>Fungi</taxon>
        <taxon>Dikarya</taxon>
        <taxon>Basidiomycota</taxon>
        <taxon>Pucciniomycotina</taxon>
        <taxon>Pucciniomycetes</taxon>
        <taxon>Pucciniales</taxon>
        <taxon>Sphaerophragmiaceae</taxon>
        <taxon>Austropuccinia</taxon>
    </lineage>
</organism>
<dbReference type="EMBL" id="AVOT02028697">
    <property type="protein sequence ID" value="MBW0521273.1"/>
    <property type="molecule type" value="Genomic_DNA"/>
</dbReference>
<proteinExistence type="predicted"/>